<evidence type="ECO:0000259" key="15">
    <source>
        <dbReference type="Pfam" id="PF00745"/>
    </source>
</evidence>
<dbReference type="HAMAP" id="MF_00087">
    <property type="entry name" value="Glu_tRNA_reductase"/>
    <property type="match status" value="1"/>
</dbReference>
<evidence type="ECO:0000256" key="11">
    <source>
        <dbReference type="PIRSR" id="PIRSR000445-2"/>
    </source>
</evidence>
<sequence>MIQVIAIFALGINHKTAPVALREKVAFAPEQVPMALRELTTMTSILDAVVLSTCNRTELYFSGSQTQAEQVIAWLAKFHQLDAAELQPHLYLHQDNAAAIHLMQVASGLDSLVLGEPQIFGQVKQAYNQARNAGTINPQFERLFQKTFAVAKQVRTETDIGANAVSVAFAAVSLARQIFGSLSKVKVLLIGAGETIELVARHLQEHGAEQLTVANRTYERAVNLAEQFNAQAITLAQVPPHLAQADIVISSTASTLPIVGKGMVEQALKIRRHKPMFLVDLAVPRDIESQVADLEDAYLYTVDDLQSIVAQNMNNRQQAAEQAKQMIVIGADEFAQWLALQGNVDWVRDYRQGCEQIRAELLAKAVNQLATGQDAEKVLAELSHKLSNRLMHSPTKAIRQLLQDQALSQQSLINTLCDL</sequence>
<feature type="active site" description="Nucleophile" evidence="9 10">
    <location>
        <position position="54"/>
    </location>
</feature>
<evidence type="ECO:0000256" key="6">
    <source>
        <dbReference type="ARBA" id="ARBA00023244"/>
    </source>
</evidence>
<feature type="binding site" evidence="9 11">
    <location>
        <position position="111"/>
    </location>
    <ligand>
        <name>substrate</name>
    </ligand>
</feature>
<keyword evidence="4 9" id="KW-0521">NADP</keyword>
<dbReference type="InterPro" id="IPR036343">
    <property type="entry name" value="GluRdtase_N_sf"/>
</dbReference>
<evidence type="ECO:0000256" key="2">
    <source>
        <dbReference type="ARBA" id="ARBA00005916"/>
    </source>
</evidence>
<evidence type="ECO:0000313" key="18">
    <source>
        <dbReference type="EMBL" id="OEY69144.1"/>
    </source>
</evidence>
<dbReference type="InterPro" id="IPR036453">
    <property type="entry name" value="GluRdtase_dimer_dom_sf"/>
</dbReference>
<dbReference type="PIRSF" id="PIRSF000445">
    <property type="entry name" value="4pyrrol_synth_GluRdtase"/>
    <property type="match status" value="1"/>
</dbReference>
<dbReference type="InterPro" id="IPR036291">
    <property type="entry name" value="NAD(P)-bd_dom_sf"/>
</dbReference>
<feature type="domain" description="Tetrapyrrole biosynthesis glutamyl-tRNA reductase dimerisation" evidence="15">
    <location>
        <begin position="322"/>
        <end position="414"/>
    </location>
</feature>
<reference evidence="19" key="1">
    <citation type="submission" date="2016-09" db="EMBL/GenBank/DDBJ databases">
        <authorList>
            <person name="Wan X."/>
            <person name="Hou S."/>
        </authorList>
    </citation>
    <scope>NUCLEOTIDE SEQUENCE [LARGE SCALE GENOMIC DNA]</scope>
    <source>
        <strain evidence="19">KH87</strain>
    </source>
</reference>
<feature type="binding site" evidence="9 11">
    <location>
        <begin position="53"/>
        <end position="56"/>
    </location>
    <ligand>
        <name>substrate</name>
    </ligand>
</feature>
<feature type="site" description="Important for activity" evidence="9 13">
    <location>
        <position position="101"/>
    </location>
</feature>
<dbReference type="UniPathway" id="UPA00251">
    <property type="reaction ID" value="UER00316"/>
</dbReference>
<dbReference type="FunFam" id="3.30.460.30:FF:000001">
    <property type="entry name" value="Glutamyl-tRNA reductase"/>
    <property type="match status" value="1"/>
</dbReference>
<dbReference type="InterPro" id="IPR015895">
    <property type="entry name" value="4pyrrol_synth_GluRdtase_N"/>
</dbReference>
<dbReference type="FunFam" id="3.40.50.720:FF:000031">
    <property type="entry name" value="Glutamyl-tRNA reductase"/>
    <property type="match status" value="1"/>
</dbReference>
<dbReference type="SUPFAM" id="SSF69742">
    <property type="entry name" value="Glutamyl tRNA-reductase catalytic, N-terminal domain"/>
    <property type="match status" value="1"/>
</dbReference>
<comment type="miscellaneous">
    <text evidence="9">During catalysis, the active site Cys acts as a nucleophile attacking the alpha-carbonyl group of tRNA-bound glutamate with the formation of a thioester intermediate between enzyme and glutamate, and the concomitant release of tRNA(Glu). The thioester intermediate is finally reduced by direct hydride transfer from NADPH, to form the product GSA.</text>
</comment>
<dbReference type="InterPro" id="IPR006151">
    <property type="entry name" value="Shikm_DH/Glu-tRNA_Rdtase"/>
</dbReference>
<proteinExistence type="inferred from homology"/>
<evidence type="ECO:0000256" key="1">
    <source>
        <dbReference type="ARBA" id="ARBA00005059"/>
    </source>
</evidence>
<comment type="catalytic activity">
    <reaction evidence="7 9 14">
        <text>(S)-4-amino-5-oxopentanoate + tRNA(Glu) + NADP(+) = L-glutamyl-tRNA(Glu) + NADPH + H(+)</text>
        <dbReference type="Rhea" id="RHEA:12344"/>
        <dbReference type="Rhea" id="RHEA-COMP:9663"/>
        <dbReference type="Rhea" id="RHEA-COMP:9680"/>
        <dbReference type="ChEBI" id="CHEBI:15378"/>
        <dbReference type="ChEBI" id="CHEBI:57501"/>
        <dbReference type="ChEBI" id="CHEBI:57783"/>
        <dbReference type="ChEBI" id="CHEBI:58349"/>
        <dbReference type="ChEBI" id="CHEBI:78442"/>
        <dbReference type="ChEBI" id="CHEBI:78520"/>
        <dbReference type="EC" id="1.2.1.70"/>
    </reaction>
</comment>
<feature type="binding site" evidence="9 12">
    <location>
        <begin position="191"/>
        <end position="196"/>
    </location>
    <ligand>
        <name>NADP(+)</name>
        <dbReference type="ChEBI" id="CHEBI:58349"/>
    </ligand>
</feature>
<dbReference type="Pfam" id="PF01488">
    <property type="entry name" value="Shikimate_DH"/>
    <property type="match status" value="1"/>
</dbReference>
<feature type="domain" description="Glutamyl-tRNA reductase N-terminal" evidence="17">
    <location>
        <begin position="10"/>
        <end position="158"/>
    </location>
</feature>
<dbReference type="GO" id="GO:0008883">
    <property type="term" value="F:glutamyl-tRNA reductase activity"/>
    <property type="evidence" value="ECO:0007669"/>
    <property type="project" value="UniProtKB-UniRule"/>
</dbReference>
<dbReference type="PANTHER" id="PTHR43013:SF1">
    <property type="entry name" value="GLUTAMYL-TRNA REDUCTASE"/>
    <property type="match status" value="1"/>
</dbReference>
<dbReference type="GO" id="GO:0050661">
    <property type="term" value="F:NADP binding"/>
    <property type="evidence" value="ECO:0007669"/>
    <property type="project" value="InterPro"/>
</dbReference>
<dbReference type="CDD" id="cd05213">
    <property type="entry name" value="NAD_bind_Glutamyl_tRNA_reduct"/>
    <property type="match status" value="1"/>
</dbReference>
<dbReference type="InterPro" id="IPR015896">
    <property type="entry name" value="4pyrrol_synth_GluRdtase_dimer"/>
</dbReference>
<evidence type="ECO:0000256" key="3">
    <source>
        <dbReference type="ARBA" id="ARBA00012970"/>
    </source>
</evidence>
<feature type="binding site" evidence="9 11">
    <location>
        <begin position="116"/>
        <end position="118"/>
    </location>
    <ligand>
        <name>substrate</name>
    </ligand>
</feature>
<dbReference type="Gene3D" id="3.40.50.720">
    <property type="entry name" value="NAD(P)-binding Rossmann-like Domain"/>
    <property type="match status" value="1"/>
</dbReference>
<dbReference type="NCBIfam" id="TIGR01035">
    <property type="entry name" value="hemA"/>
    <property type="match status" value="1"/>
</dbReference>
<dbReference type="EC" id="1.2.1.70" evidence="3 9"/>
<keyword evidence="6 9" id="KW-0627">Porphyrin biosynthesis</keyword>
<comment type="domain">
    <text evidence="9">Possesses an unusual extended V-shaped dimeric structure with each monomer consisting of three distinct domains arranged along a curved 'spinal' alpha-helix. The N-terminal catalytic domain specifically recognizes the glutamate moiety of the substrate. The second domain is the NADPH-binding domain, and the third C-terminal domain is responsible for dimerization.</text>
</comment>
<evidence type="ECO:0000256" key="4">
    <source>
        <dbReference type="ARBA" id="ARBA00022857"/>
    </source>
</evidence>
<dbReference type="Gene3D" id="3.30.460.30">
    <property type="entry name" value="Glutamyl-tRNA reductase, N-terminal domain"/>
    <property type="match status" value="1"/>
</dbReference>
<gene>
    <name evidence="9" type="primary">hemA</name>
    <name evidence="18" type="ORF">BI198_05830</name>
</gene>
<dbReference type="EMBL" id="MKEK01000001">
    <property type="protein sequence ID" value="OEY69144.1"/>
    <property type="molecule type" value="Genomic_DNA"/>
</dbReference>
<dbReference type="InterPro" id="IPR000343">
    <property type="entry name" value="4pyrrol_synth_GluRdtase"/>
</dbReference>
<evidence type="ECO:0000256" key="12">
    <source>
        <dbReference type="PIRSR" id="PIRSR000445-3"/>
    </source>
</evidence>
<dbReference type="SUPFAM" id="SSF51735">
    <property type="entry name" value="NAD(P)-binding Rossmann-fold domains"/>
    <property type="match status" value="1"/>
</dbReference>
<comment type="function">
    <text evidence="9">Catalyzes the NADPH-dependent reduction of glutamyl-tRNA(Glu) to glutamate 1-semialdehyde (GSA).</text>
</comment>
<dbReference type="AlphaFoldDB" id="A0A1E7Q4L7"/>
<protein>
    <recommendedName>
        <fullName evidence="8 9">Glutamyl-tRNA reductase</fullName>
        <shortName evidence="9">GluTR</shortName>
        <ecNumber evidence="3 9">1.2.1.70</ecNumber>
    </recommendedName>
</protein>
<organism evidence="18 19">
    <name type="scientific">Rheinheimera salexigens</name>
    <dbReference type="NCBI Taxonomy" id="1628148"/>
    <lineage>
        <taxon>Bacteria</taxon>
        <taxon>Pseudomonadati</taxon>
        <taxon>Pseudomonadota</taxon>
        <taxon>Gammaproteobacteria</taxon>
        <taxon>Chromatiales</taxon>
        <taxon>Chromatiaceae</taxon>
        <taxon>Rheinheimera</taxon>
    </lineage>
</organism>
<comment type="similarity">
    <text evidence="2 9 14">Belongs to the glutamyl-tRNA reductase family.</text>
</comment>
<dbReference type="PANTHER" id="PTHR43013">
    <property type="entry name" value="GLUTAMYL-TRNA REDUCTASE"/>
    <property type="match status" value="1"/>
</dbReference>
<evidence type="ECO:0000259" key="16">
    <source>
        <dbReference type="Pfam" id="PF01488"/>
    </source>
</evidence>
<evidence type="ECO:0000256" key="7">
    <source>
        <dbReference type="ARBA" id="ARBA00047464"/>
    </source>
</evidence>
<dbReference type="SUPFAM" id="SSF69075">
    <property type="entry name" value="Glutamyl tRNA-reductase dimerization domain"/>
    <property type="match status" value="1"/>
</dbReference>
<evidence type="ECO:0000256" key="5">
    <source>
        <dbReference type="ARBA" id="ARBA00023002"/>
    </source>
</evidence>
<keyword evidence="5 9" id="KW-0560">Oxidoreductase</keyword>
<dbReference type="Proteomes" id="UP000242258">
    <property type="component" value="Unassembled WGS sequence"/>
</dbReference>
<dbReference type="GO" id="GO:0019353">
    <property type="term" value="P:protoporphyrinogen IX biosynthetic process from glutamate"/>
    <property type="evidence" value="ECO:0007669"/>
    <property type="project" value="TreeGrafter"/>
</dbReference>
<accession>A0A1E7Q4L7</accession>
<feature type="binding site" evidence="9 11">
    <location>
        <position position="122"/>
    </location>
    <ligand>
        <name>substrate</name>
    </ligand>
</feature>
<dbReference type="STRING" id="1628148.BI198_05830"/>
<keyword evidence="19" id="KW-1185">Reference proteome</keyword>
<dbReference type="RefSeq" id="WP_070048710.1">
    <property type="nucleotide sequence ID" value="NZ_CBCSDO010000003.1"/>
</dbReference>
<comment type="pathway">
    <text evidence="1 9 14">Porphyrin-containing compound metabolism; protoporphyrin-IX biosynthesis; 5-aminolevulinate from L-glutamyl-tRNA(Glu): step 1/2.</text>
</comment>
<dbReference type="Pfam" id="PF00745">
    <property type="entry name" value="GlutR_dimer"/>
    <property type="match status" value="1"/>
</dbReference>
<dbReference type="Pfam" id="PF05201">
    <property type="entry name" value="GlutR_N"/>
    <property type="match status" value="1"/>
</dbReference>
<comment type="caution">
    <text evidence="18">The sequence shown here is derived from an EMBL/GenBank/DDBJ whole genome shotgun (WGS) entry which is preliminary data.</text>
</comment>
<evidence type="ECO:0000256" key="10">
    <source>
        <dbReference type="PIRSR" id="PIRSR000445-1"/>
    </source>
</evidence>
<evidence type="ECO:0000256" key="14">
    <source>
        <dbReference type="RuleBase" id="RU000584"/>
    </source>
</evidence>
<evidence type="ECO:0000313" key="19">
    <source>
        <dbReference type="Proteomes" id="UP000242258"/>
    </source>
</evidence>
<feature type="domain" description="Quinate/shikimate 5-dehydrogenase/glutamyl-tRNA reductase" evidence="16">
    <location>
        <begin position="174"/>
        <end position="308"/>
    </location>
</feature>
<evidence type="ECO:0000259" key="17">
    <source>
        <dbReference type="Pfam" id="PF05201"/>
    </source>
</evidence>
<name>A0A1E7Q4L7_9GAMM</name>
<evidence type="ECO:0000256" key="13">
    <source>
        <dbReference type="PIRSR" id="PIRSR000445-4"/>
    </source>
</evidence>
<dbReference type="OrthoDB" id="110209at2"/>
<evidence type="ECO:0000256" key="8">
    <source>
        <dbReference type="ARBA" id="ARBA00068659"/>
    </source>
</evidence>
<comment type="subunit">
    <text evidence="9">Homodimer.</text>
</comment>
<evidence type="ECO:0000256" key="9">
    <source>
        <dbReference type="HAMAP-Rule" id="MF_00087"/>
    </source>
</evidence>